<feature type="domain" description="PKD" evidence="5">
    <location>
        <begin position="34"/>
        <end position="73"/>
    </location>
</feature>
<dbReference type="OMA" id="FYQMDGN"/>
<keyword evidence="4" id="KW-0812">Transmembrane</keyword>
<dbReference type="Ensembl" id="ENSTRUT00000050497.2">
    <property type="protein sequence ID" value="ENSTRUP00000052105.2"/>
    <property type="gene ID" value="ENSTRUG00000021481.2"/>
</dbReference>
<dbReference type="FunFam" id="2.60.40.10:FF:002753">
    <property type="entry name" value="Transmembrane protein 130"/>
    <property type="match status" value="1"/>
</dbReference>
<dbReference type="GeneTree" id="ENSGT00940000169563"/>
<reference evidence="6" key="2">
    <citation type="submission" date="2025-08" db="UniProtKB">
        <authorList>
            <consortium name="Ensembl"/>
        </authorList>
    </citation>
    <scope>IDENTIFICATION</scope>
</reference>
<dbReference type="PROSITE" id="PS50093">
    <property type="entry name" value="PKD"/>
    <property type="match status" value="1"/>
</dbReference>
<evidence type="ECO:0000256" key="3">
    <source>
        <dbReference type="SAM" id="MobiDB-lite"/>
    </source>
</evidence>
<keyword evidence="1" id="KW-0732">Signal</keyword>
<dbReference type="InterPro" id="IPR035986">
    <property type="entry name" value="PKD_dom_sf"/>
</dbReference>
<organism evidence="6 7">
    <name type="scientific">Takifugu rubripes</name>
    <name type="common">Japanese pufferfish</name>
    <name type="synonym">Fugu rubripes</name>
    <dbReference type="NCBI Taxonomy" id="31033"/>
    <lineage>
        <taxon>Eukaryota</taxon>
        <taxon>Metazoa</taxon>
        <taxon>Chordata</taxon>
        <taxon>Craniata</taxon>
        <taxon>Vertebrata</taxon>
        <taxon>Euteleostomi</taxon>
        <taxon>Actinopterygii</taxon>
        <taxon>Neopterygii</taxon>
        <taxon>Teleostei</taxon>
        <taxon>Neoteleostei</taxon>
        <taxon>Acanthomorphata</taxon>
        <taxon>Eupercaria</taxon>
        <taxon>Tetraodontiformes</taxon>
        <taxon>Tetradontoidea</taxon>
        <taxon>Tetraodontidae</taxon>
        <taxon>Takifugu</taxon>
    </lineage>
</organism>
<keyword evidence="7" id="KW-1185">Reference proteome</keyword>
<evidence type="ECO:0000256" key="2">
    <source>
        <dbReference type="ARBA" id="ARBA00023180"/>
    </source>
</evidence>
<dbReference type="GO" id="GO:0005886">
    <property type="term" value="C:plasma membrane"/>
    <property type="evidence" value="ECO:0007669"/>
    <property type="project" value="TreeGrafter"/>
</dbReference>
<accession>A0A3B5K9G4</accession>
<dbReference type="Pfam" id="PF00801">
    <property type="entry name" value="PKD"/>
    <property type="match status" value="1"/>
</dbReference>
<dbReference type="InParanoid" id="A0A3B5K9G4"/>
<sequence>MEGNTTYVRNTGELASDVLTETTFELNDPQKTFTDTKFTYTWDLGNGEVIHGTEPVVRYHYSASGNYTLSLKVGVIVNESAPFLKDVTHVHDSSPPMWVCWHFLPKCVADPKGSCTLTMLYENTLRLNHTFTSAGVHCLDISIQNDISKLQTSFSLNNHIVFILSCAAVLVATFSFITVVACRPRHQQRPSVMCDQGKEGREEATPAVRKPALKSHVPLHSSQF</sequence>
<evidence type="ECO:0000256" key="4">
    <source>
        <dbReference type="SAM" id="Phobius"/>
    </source>
</evidence>
<evidence type="ECO:0000313" key="7">
    <source>
        <dbReference type="Proteomes" id="UP000005226"/>
    </source>
</evidence>
<dbReference type="CDD" id="cd00146">
    <property type="entry name" value="PKD"/>
    <property type="match status" value="1"/>
</dbReference>
<dbReference type="Gene3D" id="2.60.40.10">
    <property type="entry name" value="Immunoglobulins"/>
    <property type="match status" value="1"/>
</dbReference>
<dbReference type="AlphaFoldDB" id="A0A3B5K9G4"/>
<dbReference type="InterPro" id="IPR013783">
    <property type="entry name" value="Ig-like_fold"/>
</dbReference>
<reference evidence="6 7" key="1">
    <citation type="journal article" date="2011" name="Genome Biol. Evol.">
        <title>Integration of the genetic map and genome assembly of fugu facilitates insights into distinct features of genome evolution in teleosts and mammals.</title>
        <authorList>
            <person name="Kai W."/>
            <person name="Kikuchi K."/>
            <person name="Tohari S."/>
            <person name="Chew A.K."/>
            <person name="Tay A."/>
            <person name="Fujiwara A."/>
            <person name="Hosoya S."/>
            <person name="Suetake H."/>
            <person name="Naruse K."/>
            <person name="Brenner S."/>
            <person name="Suzuki Y."/>
            <person name="Venkatesh B."/>
        </authorList>
    </citation>
    <scope>NUCLEOTIDE SEQUENCE [LARGE SCALE GENOMIC DNA]</scope>
</reference>
<dbReference type="STRING" id="31033.ENSTRUP00000052105"/>
<dbReference type="PANTHER" id="PTHR11861">
    <property type="entry name" value="MELANOCYTE PROTEIN PMEL 17-RELATED"/>
    <property type="match status" value="1"/>
</dbReference>
<dbReference type="InterPro" id="IPR000601">
    <property type="entry name" value="PKD_dom"/>
</dbReference>
<feature type="region of interest" description="Disordered" evidence="3">
    <location>
        <begin position="191"/>
        <end position="224"/>
    </location>
</feature>
<evidence type="ECO:0000313" key="6">
    <source>
        <dbReference type="Ensembl" id="ENSTRUP00000052105.2"/>
    </source>
</evidence>
<name>A0A3B5K9G4_TAKRU</name>
<keyword evidence="4" id="KW-0472">Membrane</keyword>
<keyword evidence="2" id="KW-0325">Glycoprotein</keyword>
<keyword evidence="4" id="KW-1133">Transmembrane helix</keyword>
<dbReference type="Proteomes" id="UP000005226">
    <property type="component" value="Chromosome 1"/>
</dbReference>
<dbReference type="PANTHER" id="PTHR11861:SF10">
    <property type="entry name" value="TRANSMEMBRANE PROTEIN 130"/>
    <property type="match status" value="1"/>
</dbReference>
<feature type="transmembrane region" description="Helical" evidence="4">
    <location>
        <begin position="160"/>
        <end position="182"/>
    </location>
</feature>
<proteinExistence type="predicted"/>
<reference evidence="6" key="3">
    <citation type="submission" date="2025-09" db="UniProtKB">
        <authorList>
            <consortium name="Ensembl"/>
        </authorList>
    </citation>
    <scope>IDENTIFICATION</scope>
</reference>
<dbReference type="InterPro" id="IPR045219">
    <property type="entry name" value="PKAT"/>
</dbReference>
<evidence type="ECO:0000256" key="1">
    <source>
        <dbReference type="ARBA" id="ARBA00022729"/>
    </source>
</evidence>
<protein>
    <recommendedName>
        <fullName evidence="5">PKD domain-containing protein</fullName>
    </recommendedName>
</protein>
<dbReference type="SUPFAM" id="SSF49299">
    <property type="entry name" value="PKD domain"/>
    <property type="match status" value="1"/>
</dbReference>
<evidence type="ECO:0000259" key="5">
    <source>
        <dbReference type="PROSITE" id="PS50093"/>
    </source>
</evidence>